<dbReference type="PANTHER" id="PTHR46320">
    <property type="entry name" value="GLYCEROPHOSPHODIESTER PHOSPHODIESTERASE 1"/>
    <property type="match status" value="1"/>
</dbReference>
<dbReference type="InterPro" id="IPR030395">
    <property type="entry name" value="GP_PDE_dom"/>
</dbReference>
<dbReference type="Proteomes" id="UP000678499">
    <property type="component" value="Unassembled WGS sequence"/>
</dbReference>
<dbReference type="GO" id="GO:0006580">
    <property type="term" value="P:ethanolamine metabolic process"/>
    <property type="evidence" value="ECO:0007669"/>
    <property type="project" value="TreeGrafter"/>
</dbReference>
<dbReference type="GO" id="GO:0070291">
    <property type="term" value="P:N-acylethanolamine metabolic process"/>
    <property type="evidence" value="ECO:0007669"/>
    <property type="project" value="TreeGrafter"/>
</dbReference>
<keyword evidence="1" id="KW-0812">Transmembrane</keyword>
<gene>
    <name evidence="3" type="ORF">NMOB1V02_LOCUS1822</name>
</gene>
<keyword evidence="1" id="KW-0472">Membrane</keyword>
<dbReference type="EMBL" id="OA882229">
    <property type="protein sequence ID" value="CAD7273961.1"/>
    <property type="molecule type" value="Genomic_DNA"/>
</dbReference>
<evidence type="ECO:0000256" key="1">
    <source>
        <dbReference type="SAM" id="Phobius"/>
    </source>
</evidence>
<dbReference type="PROSITE" id="PS51704">
    <property type="entry name" value="GP_PDE"/>
    <property type="match status" value="1"/>
</dbReference>
<dbReference type="InterPro" id="IPR017946">
    <property type="entry name" value="PLC-like_Pdiesterase_TIM-brl"/>
</dbReference>
<protein>
    <recommendedName>
        <fullName evidence="2">GP-PDE domain-containing protein</fullName>
    </recommendedName>
</protein>
<dbReference type="GO" id="GO:0008889">
    <property type="term" value="F:glycerophosphodiester phosphodiesterase activity"/>
    <property type="evidence" value="ECO:0007669"/>
    <property type="project" value="TreeGrafter"/>
</dbReference>
<dbReference type="OrthoDB" id="197419at2759"/>
<evidence type="ECO:0000313" key="3">
    <source>
        <dbReference type="EMBL" id="CAD7273961.1"/>
    </source>
</evidence>
<reference evidence="3" key="1">
    <citation type="submission" date="2020-11" db="EMBL/GenBank/DDBJ databases">
        <authorList>
            <person name="Tran Van P."/>
        </authorList>
    </citation>
    <scope>NUCLEOTIDE SEQUENCE</scope>
</reference>
<dbReference type="Gene3D" id="3.20.20.190">
    <property type="entry name" value="Phosphatidylinositol (PI) phosphodiesterase"/>
    <property type="match status" value="1"/>
</dbReference>
<feature type="domain" description="GP-PDE" evidence="2">
    <location>
        <begin position="90"/>
        <end position="356"/>
    </location>
</feature>
<dbReference type="GO" id="GO:0006644">
    <property type="term" value="P:phospholipid metabolic process"/>
    <property type="evidence" value="ECO:0007669"/>
    <property type="project" value="TreeGrafter"/>
</dbReference>
<feature type="transmembrane region" description="Helical" evidence="1">
    <location>
        <begin position="7"/>
        <end position="26"/>
    </location>
</feature>
<keyword evidence="1" id="KW-1133">Transmembrane helix</keyword>
<keyword evidence="4" id="KW-1185">Reference proteome</keyword>
<dbReference type="GO" id="GO:0005886">
    <property type="term" value="C:plasma membrane"/>
    <property type="evidence" value="ECO:0007669"/>
    <property type="project" value="TreeGrafter"/>
</dbReference>
<dbReference type="PANTHER" id="PTHR46320:SF1">
    <property type="entry name" value="GLYCEROPHOSPHODIESTER PHOSPHODIESTERASE 1"/>
    <property type="match status" value="1"/>
</dbReference>
<evidence type="ECO:0000313" key="4">
    <source>
        <dbReference type="Proteomes" id="UP000678499"/>
    </source>
</evidence>
<dbReference type="Pfam" id="PF03009">
    <property type="entry name" value="GDPD"/>
    <property type="match status" value="1"/>
</dbReference>
<accession>A0A7R9BEX4</accession>
<proteinExistence type="predicted"/>
<feature type="transmembrane region" description="Helical" evidence="1">
    <location>
        <begin position="32"/>
        <end position="51"/>
    </location>
</feature>
<organism evidence="3">
    <name type="scientific">Notodromas monacha</name>
    <dbReference type="NCBI Taxonomy" id="399045"/>
    <lineage>
        <taxon>Eukaryota</taxon>
        <taxon>Metazoa</taxon>
        <taxon>Ecdysozoa</taxon>
        <taxon>Arthropoda</taxon>
        <taxon>Crustacea</taxon>
        <taxon>Oligostraca</taxon>
        <taxon>Ostracoda</taxon>
        <taxon>Podocopa</taxon>
        <taxon>Podocopida</taxon>
        <taxon>Cypridocopina</taxon>
        <taxon>Cypridoidea</taxon>
        <taxon>Cyprididae</taxon>
        <taxon>Notodromas</taxon>
    </lineage>
</organism>
<dbReference type="SUPFAM" id="SSF51695">
    <property type="entry name" value="PLC-like phosphodiesterases"/>
    <property type="match status" value="1"/>
</dbReference>
<sequence>MSSVPRGFLLSVAVFTLIYAFVSFLFSLLISFGLFVIFCSLFVVFISYARIPAPSQKVVEEILGLDYYEVKSEDASNLDKECPSSSGFVMPIVAHRGACLDAPENSLTAFRLVKLRGVHGVELDVSLTKDKVPIVFHDEVVDRVTNGAGRVVDLTYEEIKELDLSTKFIFPQEFSLERIPKLSEAIDLCLDLDLRIMIDVKEPDSQLADAVLAEYKRRPELKKRAMVSSFFPNIIYLVRLGDPDIVCSMAVRPNFFAYKDFIPGFGPSHPRFDAWWKHWGACFLDQLLEISQYSFTPYFLGLSAILSSHVGVDIVKLSHWRSQGLRVFIWTLNDPVAKKYCHEVLRTPYLTDTLDL</sequence>
<evidence type="ECO:0000259" key="2">
    <source>
        <dbReference type="PROSITE" id="PS51704"/>
    </source>
</evidence>
<dbReference type="EMBL" id="CAJPEX010000192">
    <property type="protein sequence ID" value="CAG0914113.1"/>
    <property type="molecule type" value="Genomic_DNA"/>
</dbReference>
<name>A0A7R9BEX4_9CRUS</name>
<dbReference type="AlphaFoldDB" id="A0A7R9BEX4"/>